<evidence type="ECO:0000313" key="3">
    <source>
        <dbReference type="Proteomes" id="UP000184603"/>
    </source>
</evidence>
<dbReference type="InterPro" id="IPR036983">
    <property type="entry name" value="AIM24_sf"/>
</dbReference>
<dbReference type="Proteomes" id="UP000184603">
    <property type="component" value="Unassembled WGS sequence"/>
</dbReference>
<name>A0A1M7Y1A6_9BACT</name>
<dbReference type="STRING" id="1121416.SAMN02745220_01099"/>
<dbReference type="SUPFAM" id="SSF51219">
    <property type="entry name" value="TRAP-like"/>
    <property type="match status" value="1"/>
</dbReference>
<evidence type="ECO:0000313" key="2">
    <source>
        <dbReference type="EMBL" id="SHO45472.1"/>
    </source>
</evidence>
<dbReference type="Pfam" id="PF01987">
    <property type="entry name" value="AIM24"/>
    <property type="match status" value="1"/>
</dbReference>
<dbReference type="InterPro" id="IPR025640">
    <property type="entry name" value="GYF_2"/>
</dbReference>
<dbReference type="InterPro" id="IPR002838">
    <property type="entry name" value="AIM24"/>
</dbReference>
<gene>
    <name evidence="2" type="ORF">SAMN02745220_01099</name>
</gene>
<dbReference type="Gene3D" id="3.60.160.10">
    <property type="entry name" value="Mitochondrial biogenesis AIM24"/>
    <property type="match status" value="1"/>
</dbReference>
<proteinExistence type="predicted"/>
<accession>A0A1M7Y1A6</accession>
<organism evidence="2 3">
    <name type="scientific">Desulfopila aestuarii DSM 18488</name>
    <dbReference type="NCBI Taxonomy" id="1121416"/>
    <lineage>
        <taxon>Bacteria</taxon>
        <taxon>Pseudomonadati</taxon>
        <taxon>Thermodesulfobacteriota</taxon>
        <taxon>Desulfobulbia</taxon>
        <taxon>Desulfobulbales</taxon>
        <taxon>Desulfocapsaceae</taxon>
        <taxon>Desulfopila</taxon>
    </lineage>
</organism>
<dbReference type="PANTHER" id="PTHR43657:SF1">
    <property type="entry name" value="ALTERED INHERITANCE OF MITOCHONDRIA PROTEIN 24, MITOCHONDRIAL"/>
    <property type="match status" value="1"/>
</dbReference>
<dbReference type="EMBL" id="FRFE01000004">
    <property type="protein sequence ID" value="SHO45472.1"/>
    <property type="molecule type" value="Genomic_DNA"/>
</dbReference>
<dbReference type="InterPro" id="IPR016031">
    <property type="entry name" value="Trp_RNA-bd_attenuator-like_dom"/>
</dbReference>
<evidence type="ECO:0000259" key="1">
    <source>
        <dbReference type="Pfam" id="PF14237"/>
    </source>
</evidence>
<feature type="domain" description="GYF" evidence="1">
    <location>
        <begin position="4"/>
        <end position="53"/>
    </location>
</feature>
<dbReference type="Pfam" id="PF14237">
    <property type="entry name" value="GYF_2"/>
    <property type="match status" value="1"/>
</dbReference>
<dbReference type="AlphaFoldDB" id="A0A1M7Y1A6"/>
<keyword evidence="3" id="KW-1185">Reference proteome</keyword>
<dbReference type="PANTHER" id="PTHR43657">
    <property type="entry name" value="TRYPTOPHAN RNA-BINDING ATTENUATOR PROTEIN-LIKE PROTEIN"/>
    <property type="match status" value="1"/>
</dbReference>
<dbReference type="OrthoDB" id="9779518at2"/>
<protein>
    <submittedName>
        <fullName evidence="2">TIGR00266 family protein</fullName>
    </submittedName>
</protein>
<dbReference type="RefSeq" id="WP_073612446.1">
    <property type="nucleotide sequence ID" value="NZ_FRFE01000004.1"/>
</dbReference>
<sequence>MNTWYIAQHGQQLGPFSSAQISQGLQSGTYTRETLVWRQGFQDWTPISDIAELLQPVNVAAPPMPGGRTIAAHEIDYEIFGTEMQFVEIELDPQESAVAEAGAMMYMTDGIQMETIFGDGSQSSAAGGFMDKMLGAGKRLITGESLFTTVFTYNGTNKGRVAFASPYPGKIIPLDLRNYQGKIVCQKDAFLCAAKGVAIGVAFQKKIGAALFGGEGFIMQKLEGDGLIFVHAGGTIVEKELKAGETLRVDTGCLVALTQQVNYDIEFVGGVKSALFGGEGFFFATLRGPGHVWLQSLPFSRLAGRIHESAPQNNSGFSNKGEGSVLGELGNLFQR</sequence>
<dbReference type="NCBIfam" id="TIGR00266">
    <property type="entry name" value="TIGR00266 family protein"/>
    <property type="match status" value="1"/>
</dbReference>
<reference evidence="2 3" key="1">
    <citation type="submission" date="2016-12" db="EMBL/GenBank/DDBJ databases">
        <authorList>
            <person name="Song W.-J."/>
            <person name="Kurnit D.M."/>
        </authorList>
    </citation>
    <scope>NUCLEOTIDE SEQUENCE [LARGE SCALE GENOMIC DNA]</scope>
    <source>
        <strain evidence="2 3">DSM 18488</strain>
    </source>
</reference>